<dbReference type="GeneID" id="112041632"/>
<feature type="region of interest" description="Disordered" evidence="2">
    <location>
        <begin position="66"/>
        <end position="174"/>
    </location>
</feature>
<sequence length="1172" mass="135087">MDDPRIEWIRDRVYLALDIKENDVFDDLLNRDDGLYEREIAKFLNETPEENATALLFYKIVTEEEEEVEVECEPEIPDIQAEDEIEPDGADGEQQDDVPVANTPSVAATEDQEGDGGRKKKGKKKGKRGKDTPSEEKKEATPVPPREPTPPPPEPEQTGEGGEEAQDDDEPKQPLTKIIIQKVWRTYLYMCYGHLPEEVADKDCVYFLRNTTGMVPLPNSIDEAVETLPALFETGILNGHSLVMLEQVITNVYMPFLSFHQNKNGDGNQSKSPPAEASRPPTRENTNMTQVSAASTEEEINVQESKAKALLRDEFLINMQKFANSITRTIQQIEGEVRLEIPDIELPEDIHVAAKDKDLCAQLEQVVIDWDKQVQMAVDVVVKKMPQGNGPLAEIEFWRERNAALSALIEQLKLPYVQKVLSIMGLVEDAVEIHRGDLNKLYTEAKDNVRFLSTLERHFKNITHGATFHVVIETIPSMMNALRMVWIISRHYNRDERMVPLMERIAWELAERVARVINCRTLYKDGPVEVKRKTSEAKRMLDLWKESYLDVRAKIEASGRDARWEFDRKRLFERTDYMSRICQDLHDVAQVLEEFYNIFGPELKAVTGDPKRIDDVLKRVDDLVKPIEDVSFDPFSFREQDGWQKVMKWFHREVQSIEEEALSFIDESFKTLRSAEGAFDLLLKFKNIRSREAINNQLMQKFNDILMQYGREVDIMDSLFRDNKDSPPLHKNQPPVAGSIFWERALFIRIKQTIIRFLTMDEMMQSDIGKAARAKYLSVAKQMKAYEDKKYEEWRENVEQVLPGLLKRNLLAKPSQQQLVPRSSEGERTKDTAEIRSATPKQEEQGTQYEVKYIVDYDPQLAEIVSETKYMEQLGFAVPELARNVALQEEKYIKYVDGLNHMLTRYHQLLGSLDQAETILLEHHMKELRRVIRPGSKRLNWNSLGIFDFVAKCNGAISKFESLVNQIQKNAADINQRLKMVEETNLFKCPPPKFEDVLPSCKEFFEYIERERAKDFEVLARKYRAIGPLLTKMEGLVVHTNTGRSPKLRQYYSYWERRVYDSLNKLIINNLKAFNMAVVNPVALFQVQTLLAAPDVVLHPATNEIYKLTLQSVRDCAEGTKNFVRWMDGTCIEAPPQKIPGEDEPYVFTFFSDISTNPEIIELVGVIQVEGI</sequence>
<feature type="compositionally biased region" description="Basic and acidic residues" evidence="2">
    <location>
        <begin position="824"/>
        <end position="834"/>
    </location>
</feature>
<dbReference type="AlphaFoldDB" id="A0A2R2MLD2"/>
<keyword evidence="4" id="KW-1185">Reference proteome</keyword>
<dbReference type="InterPro" id="IPR013594">
    <property type="entry name" value="Dynein_heavy_tail"/>
</dbReference>
<feature type="compositionally biased region" description="Polar residues" evidence="2">
    <location>
        <begin position="263"/>
        <end position="272"/>
    </location>
</feature>
<accession>A0A2R2MLD2</accession>
<dbReference type="GO" id="GO:0045505">
    <property type="term" value="F:dynein intermediate chain binding"/>
    <property type="evidence" value="ECO:0007669"/>
    <property type="project" value="InterPro"/>
</dbReference>
<reference evidence="5" key="1">
    <citation type="submission" date="2025-08" db="UniProtKB">
        <authorList>
            <consortium name="RefSeq"/>
        </authorList>
    </citation>
    <scope>IDENTIFICATION</scope>
    <source>
        <tissue evidence="5">Gonads</tissue>
    </source>
</reference>
<feature type="compositionally biased region" description="Polar residues" evidence="2">
    <location>
        <begin position="283"/>
        <end position="295"/>
    </location>
</feature>
<name>A0A2R2MLD2_LINAN</name>
<protein>
    <submittedName>
        <fullName evidence="5">Dynein heavy chain 10, axonemal-like</fullName>
    </submittedName>
</protein>
<dbReference type="PANTHER" id="PTHR22878:SF63">
    <property type="entry name" value="DYNEIN AXONEMAL HEAVY CHAIN 10"/>
    <property type="match status" value="1"/>
</dbReference>
<dbReference type="STRING" id="7574.A0A2R2MLD2"/>
<feature type="compositionally biased region" description="Pro residues" evidence="2">
    <location>
        <begin position="142"/>
        <end position="155"/>
    </location>
</feature>
<feature type="compositionally biased region" description="Basic residues" evidence="2">
    <location>
        <begin position="118"/>
        <end position="128"/>
    </location>
</feature>
<proteinExistence type="predicted"/>
<dbReference type="OrthoDB" id="10251809at2759"/>
<feature type="compositionally biased region" description="Acidic residues" evidence="2">
    <location>
        <begin position="66"/>
        <end position="96"/>
    </location>
</feature>
<gene>
    <name evidence="5" type="primary">LOC112041632</name>
</gene>
<feature type="region of interest" description="Disordered" evidence="2">
    <location>
        <begin position="263"/>
        <end position="297"/>
    </location>
</feature>
<organism evidence="4 5">
    <name type="scientific">Lingula anatina</name>
    <name type="common">Brachiopod</name>
    <name type="synonym">Lingula unguis</name>
    <dbReference type="NCBI Taxonomy" id="7574"/>
    <lineage>
        <taxon>Eukaryota</taxon>
        <taxon>Metazoa</taxon>
        <taxon>Spiralia</taxon>
        <taxon>Lophotrochozoa</taxon>
        <taxon>Brachiopoda</taxon>
        <taxon>Linguliformea</taxon>
        <taxon>Lingulata</taxon>
        <taxon>Lingulida</taxon>
        <taxon>Linguloidea</taxon>
        <taxon>Lingulidae</taxon>
        <taxon>Lingula</taxon>
    </lineage>
</organism>
<dbReference type="RefSeq" id="XP_023930872.1">
    <property type="nucleotide sequence ID" value="XM_024075104.1"/>
</dbReference>
<feature type="coiled-coil region" evidence="1">
    <location>
        <begin position="957"/>
        <end position="984"/>
    </location>
</feature>
<evidence type="ECO:0000256" key="1">
    <source>
        <dbReference type="SAM" id="Coils"/>
    </source>
</evidence>
<evidence type="ECO:0000256" key="2">
    <source>
        <dbReference type="SAM" id="MobiDB-lite"/>
    </source>
</evidence>
<evidence type="ECO:0000313" key="4">
    <source>
        <dbReference type="Proteomes" id="UP000085678"/>
    </source>
</evidence>
<dbReference type="Proteomes" id="UP000085678">
    <property type="component" value="Unplaced"/>
</dbReference>
<dbReference type="InterPro" id="IPR026983">
    <property type="entry name" value="DHC"/>
</dbReference>
<dbReference type="GO" id="GO:0051959">
    <property type="term" value="F:dynein light intermediate chain binding"/>
    <property type="evidence" value="ECO:0007669"/>
    <property type="project" value="InterPro"/>
</dbReference>
<feature type="compositionally biased region" description="Acidic residues" evidence="2">
    <location>
        <begin position="161"/>
        <end position="170"/>
    </location>
</feature>
<dbReference type="GO" id="GO:0007018">
    <property type="term" value="P:microtubule-based movement"/>
    <property type="evidence" value="ECO:0007669"/>
    <property type="project" value="InterPro"/>
</dbReference>
<dbReference type="GO" id="GO:0030286">
    <property type="term" value="C:dynein complex"/>
    <property type="evidence" value="ECO:0007669"/>
    <property type="project" value="InterPro"/>
</dbReference>
<evidence type="ECO:0000313" key="5">
    <source>
        <dbReference type="RefSeq" id="XP_023930872.1"/>
    </source>
</evidence>
<keyword evidence="1" id="KW-0175">Coiled coil</keyword>
<feature type="region of interest" description="Disordered" evidence="2">
    <location>
        <begin position="815"/>
        <end position="844"/>
    </location>
</feature>
<evidence type="ECO:0000259" key="3">
    <source>
        <dbReference type="Pfam" id="PF08385"/>
    </source>
</evidence>
<dbReference type="PANTHER" id="PTHR22878">
    <property type="entry name" value="DYNEIN HEAVY CHAIN 6, AXONEMAL-LIKE-RELATED"/>
    <property type="match status" value="1"/>
</dbReference>
<feature type="compositionally biased region" description="Basic and acidic residues" evidence="2">
    <location>
        <begin position="129"/>
        <end position="140"/>
    </location>
</feature>
<dbReference type="Pfam" id="PF08385">
    <property type="entry name" value="DHC_N1"/>
    <property type="match status" value="1"/>
</dbReference>
<dbReference type="InParanoid" id="A0A2R2MLD2"/>
<dbReference type="KEGG" id="lak:112041632"/>
<feature type="domain" description="Dynein heavy chain tail" evidence="3">
    <location>
        <begin position="361"/>
        <end position="949"/>
    </location>
</feature>